<dbReference type="EMBL" id="JABWDY010030150">
    <property type="protein sequence ID" value="KAF5185824.1"/>
    <property type="molecule type" value="Genomic_DNA"/>
</dbReference>
<comment type="caution">
    <text evidence="2">The sequence shown here is derived from an EMBL/GenBank/DDBJ whole genome shotgun (WGS) entry which is preliminary data.</text>
</comment>
<dbReference type="Proteomes" id="UP000554482">
    <property type="component" value="Unassembled WGS sequence"/>
</dbReference>
<feature type="non-terminal residue" evidence="2">
    <location>
        <position position="1"/>
    </location>
</feature>
<keyword evidence="3" id="KW-1185">Reference proteome</keyword>
<proteinExistence type="predicted"/>
<reference evidence="2 3" key="1">
    <citation type="submission" date="2020-06" db="EMBL/GenBank/DDBJ databases">
        <title>Transcriptomic and genomic resources for Thalictrum thalictroides and T. hernandezii: Facilitating candidate gene discovery in an emerging model plant lineage.</title>
        <authorList>
            <person name="Arias T."/>
            <person name="Riano-Pachon D.M."/>
            <person name="Di Stilio V.S."/>
        </authorList>
    </citation>
    <scope>NUCLEOTIDE SEQUENCE [LARGE SCALE GENOMIC DNA]</scope>
    <source>
        <strain evidence="3">cv. WT478/WT964</strain>
        <tissue evidence="2">Leaves</tissue>
    </source>
</reference>
<sequence>MAENKSEKVCNALVNRLQLWKEEEEQKFKDKLKETVETYTQTFKTKSDTSIDEKMKDKMTNFADNLDKQAQDIFATMQLWKEKEEHNFEDKLKETVETYTQTFKTKSDTSIDEKMTKFADNLDKQAEDIFAAKAKEVRIKVNLSSLPTEKSESAELLESRTGTTGTIGHMEYHVRSKESE</sequence>
<name>A0A7J6VL37_THATH</name>
<dbReference type="AlphaFoldDB" id="A0A7J6VL37"/>
<accession>A0A7J6VL37</accession>
<evidence type="ECO:0000313" key="3">
    <source>
        <dbReference type="Proteomes" id="UP000554482"/>
    </source>
</evidence>
<evidence type="ECO:0000313" key="2">
    <source>
        <dbReference type="EMBL" id="KAF5185824.1"/>
    </source>
</evidence>
<protein>
    <submittedName>
        <fullName evidence="2">Uncharacterized protein</fullName>
    </submittedName>
</protein>
<feature type="compositionally biased region" description="Basic and acidic residues" evidence="1">
    <location>
        <begin position="170"/>
        <end position="180"/>
    </location>
</feature>
<feature type="region of interest" description="Disordered" evidence="1">
    <location>
        <begin position="148"/>
        <end position="180"/>
    </location>
</feature>
<evidence type="ECO:0000256" key="1">
    <source>
        <dbReference type="SAM" id="MobiDB-lite"/>
    </source>
</evidence>
<organism evidence="2 3">
    <name type="scientific">Thalictrum thalictroides</name>
    <name type="common">Rue-anemone</name>
    <name type="synonym">Anemone thalictroides</name>
    <dbReference type="NCBI Taxonomy" id="46969"/>
    <lineage>
        <taxon>Eukaryota</taxon>
        <taxon>Viridiplantae</taxon>
        <taxon>Streptophyta</taxon>
        <taxon>Embryophyta</taxon>
        <taxon>Tracheophyta</taxon>
        <taxon>Spermatophyta</taxon>
        <taxon>Magnoliopsida</taxon>
        <taxon>Ranunculales</taxon>
        <taxon>Ranunculaceae</taxon>
        <taxon>Thalictroideae</taxon>
        <taxon>Thalictrum</taxon>
    </lineage>
</organism>
<gene>
    <name evidence="2" type="ORF">FRX31_024590</name>
</gene>